<dbReference type="NCBIfam" id="TIGR04057">
    <property type="entry name" value="SusC_RagA_signa"/>
    <property type="match status" value="1"/>
</dbReference>
<dbReference type="Pfam" id="PF00593">
    <property type="entry name" value="TonB_dep_Rec_b-barrel"/>
    <property type="match status" value="1"/>
</dbReference>
<dbReference type="GO" id="GO:0009279">
    <property type="term" value="C:cell outer membrane"/>
    <property type="evidence" value="ECO:0007669"/>
    <property type="project" value="UniProtKB-SubCell"/>
</dbReference>
<evidence type="ECO:0000256" key="7">
    <source>
        <dbReference type="ARBA" id="ARBA00023077"/>
    </source>
</evidence>
<name>A0A139L6P9_BACOV</name>
<evidence type="ECO:0000313" key="14">
    <source>
        <dbReference type="EMBL" id="MDC2743365.1"/>
    </source>
</evidence>
<evidence type="ECO:0000259" key="12">
    <source>
        <dbReference type="SMART" id="SM00965"/>
    </source>
</evidence>
<evidence type="ECO:0000313" key="18">
    <source>
        <dbReference type="Proteomes" id="UP000286031"/>
    </source>
</evidence>
<dbReference type="InterPro" id="IPR023996">
    <property type="entry name" value="TonB-dep_OMP_SusC/RagA"/>
</dbReference>
<dbReference type="InterPro" id="IPR000531">
    <property type="entry name" value="Beta-barrel_TonB"/>
</dbReference>
<dbReference type="RefSeq" id="WP_004304647.1">
    <property type="nucleotide sequence ID" value="NZ_CABKQC010000004.1"/>
</dbReference>
<dbReference type="NCBIfam" id="TIGR04056">
    <property type="entry name" value="OMP_RagA_SusC"/>
    <property type="match status" value="1"/>
</dbReference>
<dbReference type="InterPro" id="IPR023997">
    <property type="entry name" value="TonB-dep_OMP_SusC/RagA_CS"/>
</dbReference>
<gene>
    <name evidence="15" type="ORF">DWV35_15040</name>
    <name evidence="13" type="ORF">F3B85_22645</name>
    <name evidence="14" type="ORF">PO382_14155</name>
    <name evidence="16" type="ORF">SAMN05192581_100939</name>
</gene>
<feature type="domain" description="Secretin/TonB short N-terminal" evidence="12">
    <location>
        <begin position="60"/>
        <end position="111"/>
    </location>
</feature>
<dbReference type="SUPFAM" id="SSF49464">
    <property type="entry name" value="Carboxypeptidase regulatory domain-like"/>
    <property type="match status" value="1"/>
</dbReference>
<dbReference type="AlphaFoldDB" id="A0A139L6P9"/>
<reference evidence="13 19" key="3">
    <citation type="journal article" date="2019" name="Nat. Med.">
        <title>A library of human gut bacterial isolates paired with longitudinal multiomics data enables mechanistic microbiome research.</title>
        <authorList>
            <person name="Poyet M."/>
            <person name="Groussin M."/>
            <person name="Gibbons S.M."/>
            <person name="Avila-Pacheco J."/>
            <person name="Jiang X."/>
            <person name="Kearney S.M."/>
            <person name="Perrotta A.R."/>
            <person name="Berdy B."/>
            <person name="Zhao S."/>
            <person name="Lieberman T.D."/>
            <person name="Swanson P.K."/>
            <person name="Smith M."/>
            <person name="Roesemann S."/>
            <person name="Alexander J.E."/>
            <person name="Rich S.A."/>
            <person name="Livny J."/>
            <person name="Vlamakis H."/>
            <person name="Clish C."/>
            <person name="Bullock K."/>
            <person name="Deik A."/>
            <person name="Scott J."/>
            <person name="Pierce K.A."/>
            <person name="Xavier R.J."/>
            <person name="Alm E.J."/>
        </authorList>
    </citation>
    <scope>NUCLEOTIDE SEQUENCE [LARGE SCALE GENOMIC DNA]</scope>
    <source>
        <strain evidence="13 19">BIOML-A41</strain>
    </source>
</reference>
<dbReference type="Proteomes" id="UP000478493">
    <property type="component" value="Unassembled WGS sequence"/>
</dbReference>
<evidence type="ECO:0000256" key="3">
    <source>
        <dbReference type="ARBA" id="ARBA00022452"/>
    </source>
</evidence>
<keyword evidence="5 10" id="KW-0812">Transmembrane</keyword>
<dbReference type="Proteomes" id="UP000286031">
    <property type="component" value="Unassembled WGS sequence"/>
</dbReference>
<keyword evidence="7 11" id="KW-0798">TonB box</keyword>
<dbReference type="Gene3D" id="2.40.170.20">
    <property type="entry name" value="TonB-dependent receptor, beta-barrel domain"/>
    <property type="match status" value="1"/>
</dbReference>
<dbReference type="InterPro" id="IPR008969">
    <property type="entry name" value="CarboxyPept-like_regulatory"/>
</dbReference>
<organism evidence="15 18">
    <name type="scientific">Bacteroides ovatus</name>
    <dbReference type="NCBI Taxonomy" id="28116"/>
    <lineage>
        <taxon>Bacteria</taxon>
        <taxon>Pseudomonadati</taxon>
        <taxon>Bacteroidota</taxon>
        <taxon>Bacteroidia</taxon>
        <taxon>Bacteroidales</taxon>
        <taxon>Bacteroidaceae</taxon>
        <taxon>Bacteroides</taxon>
    </lineage>
</organism>
<keyword evidence="2 10" id="KW-0813">Transport</keyword>
<keyword evidence="8 10" id="KW-0472">Membrane</keyword>
<keyword evidence="6" id="KW-0408">Iron</keyword>
<dbReference type="GO" id="GO:0006826">
    <property type="term" value="P:iron ion transport"/>
    <property type="evidence" value="ECO:0007669"/>
    <property type="project" value="UniProtKB-KW"/>
</dbReference>
<dbReference type="EMBL" id="VWGP01000023">
    <property type="protein sequence ID" value="KAA4529072.1"/>
    <property type="molecule type" value="Genomic_DNA"/>
</dbReference>
<dbReference type="Gene3D" id="2.170.130.10">
    <property type="entry name" value="TonB-dependent receptor, plug domain"/>
    <property type="match status" value="1"/>
</dbReference>
<evidence type="ECO:0000256" key="11">
    <source>
        <dbReference type="RuleBase" id="RU003357"/>
    </source>
</evidence>
<evidence type="ECO:0000256" key="1">
    <source>
        <dbReference type="ARBA" id="ARBA00004571"/>
    </source>
</evidence>
<keyword evidence="3 10" id="KW-1134">Transmembrane beta strand</keyword>
<dbReference type="InterPro" id="IPR037066">
    <property type="entry name" value="Plug_dom_sf"/>
</dbReference>
<protein>
    <submittedName>
        <fullName evidence="15">SusC/RagA family TonB-linked outer membrane protein</fullName>
    </submittedName>
    <submittedName>
        <fullName evidence="16">TonB-linked outer membrane protein, SusC/RagA family</fullName>
    </submittedName>
</protein>
<dbReference type="EMBL" id="QSBI01000019">
    <property type="protein sequence ID" value="RGX08711.1"/>
    <property type="molecule type" value="Genomic_DNA"/>
</dbReference>
<evidence type="ECO:0000313" key="16">
    <source>
        <dbReference type="EMBL" id="SDB76480.1"/>
    </source>
</evidence>
<dbReference type="STRING" id="28116.Bovatus_04609"/>
<evidence type="ECO:0000256" key="4">
    <source>
        <dbReference type="ARBA" id="ARBA00022496"/>
    </source>
</evidence>
<accession>A0A139L6P9</accession>
<dbReference type="SMART" id="SM00965">
    <property type="entry name" value="STN"/>
    <property type="match status" value="1"/>
</dbReference>
<comment type="similarity">
    <text evidence="10 11">Belongs to the TonB-dependent receptor family.</text>
</comment>
<evidence type="ECO:0000256" key="10">
    <source>
        <dbReference type="PROSITE-ProRule" id="PRU01360"/>
    </source>
</evidence>
<dbReference type="PATRIC" id="fig|28116.10.peg.2541"/>
<dbReference type="Pfam" id="PF07660">
    <property type="entry name" value="STN"/>
    <property type="match status" value="1"/>
</dbReference>
<reference evidence="16 17" key="1">
    <citation type="submission" date="2016-10" db="EMBL/GenBank/DDBJ databases">
        <authorList>
            <person name="de Groot N.N."/>
        </authorList>
    </citation>
    <scope>NUCLEOTIDE SEQUENCE [LARGE SCALE GENOMIC DNA]</scope>
    <source>
        <strain evidence="16 17">NLAE-zl-C500</strain>
    </source>
</reference>
<keyword evidence="4" id="KW-0410">Iron transport</keyword>
<dbReference type="Pfam" id="PF13715">
    <property type="entry name" value="CarbopepD_reg_2"/>
    <property type="match status" value="1"/>
</dbReference>
<dbReference type="InterPro" id="IPR036942">
    <property type="entry name" value="Beta-barrel_TonB_sf"/>
</dbReference>
<dbReference type="SUPFAM" id="SSF56935">
    <property type="entry name" value="Porins"/>
    <property type="match status" value="1"/>
</dbReference>
<evidence type="ECO:0000256" key="9">
    <source>
        <dbReference type="ARBA" id="ARBA00023237"/>
    </source>
</evidence>
<keyword evidence="4" id="KW-0406">Ion transport</keyword>
<evidence type="ECO:0000256" key="2">
    <source>
        <dbReference type="ARBA" id="ARBA00022448"/>
    </source>
</evidence>
<dbReference type="InterPro" id="IPR011662">
    <property type="entry name" value="Secretin/TonB_short_N"/>
</dbReference>
<evidence type="ECO:0000313" key="15">
    <source>
        <dbReference type="EMBL" id="RGX08711.1"/>
    </source>
</evidence>
<evidence type="ECO:0000256" key="6">
    <source>
        <dbReference type="ARBA" id="ARBA00023004"/>
    </source>
</evidence>
<proteinExistence type="inferred from homology"/>
<evidence type="ECO:0000313" key="19">
    <source>
        <dbReference type="Proteomes" id="UP000478493"/>
    </source>
</evidence>
<reference evidence="14" key="4">
    <citation type="submission" date="2022-10" db="EMBL/GenBank/DDBJ databases">
        <title>Human gut microbiome strain richness.</title>
        <authorList>
            <person name="Chen-Liaw A."/>
        </authorList>
    </citation>
    <scope>NUCLEOTIDE SEQUENCE</scope>
    <source>
        <strain evidence="14">BSD2780120875st1_E1_BSD2780120875_150330</strain>
    </source>
</reference>
<dbReference type="Pfam" id="PF07715">
    <property type="entry name" value="Plug"/>
    <property type="match status" value="1"/>
</dbReference>
<evidence type="ECO:0000313" key="13">
    <source>
        <dbReference type="EMBL" id="KAA4529072.1"/>
    </source>
</evidence>
<sequence length="1071" mass="119019">MNFNSYFTIKHTSNLRILLLTLFFIVPLGTIYGQNQLITIAGKNITLLKAFDAIESQTQLSITYSRTKIDVNRTLSVDFKKQKLSIVLDKLLAGTGFTYKIEKGYIVLVPVPVKQEQTEATSKKIQGVIVDTNGDPVIGASIQEKGVAGKGTVSDLDGKFNLSVASNAVLLISYIGFQSLEVKVGNRTSLSLVLKEDHQLLDEVVVIGYGTMEKRAVTSSITSISSKDLVTGLGGSTIATALKGKISGMNVSETSSPNASASFQLRGVASINASSSPLIVIDGIPGGDLRSISQEDIQSIDVLKDASAGAIYGTRAAGGVILVTTKKAKEGPITLSYTGELSTEQVSRRPQVLDRDAFVRFGVGTDLGASTDWYGELLNEGALSQRHVVTLSGGGHTARIYATIMAQDQKGIAIGDNRKDYSGRINANFNLLNDLLEIGLHTEYREAHRDQRSSSSCFDMALKMNPTEHVYDSTSETGYNVLVGGSEYYNPLAEVMLKQTDNVDKWLKADATVKLNLPAGFSAQATLGWEDRQYQQTHYVSALHRTSLNGSYKGKGFHGYSKTVNVSFEPTINFMRVFADDHTVSAVAGYSYWENNSENFDMSNYDFPVDGVGAWDMGTGSWLSDGKAAMSSHKYPRERLISFFGRANYSYKDRYMVTGSVRHEGSSKFGKNHRWGTFWAVSGGWRISNEAFLRDVSFLDDLKVRVGYGVTGNNNFSAGASTAMYSSNSMWPYNGTWITSYGPARNVNNDLHWEKKAELNIGLDYAFLNNRLFGKFDIYKRRVSGMLYNISVPNPPAVYEKTTMNYGNLENTGWEFEIGGVPVKTKDFNWTTTMRLSHSSSKITSLWGNNTYQDRVGFPSPGTNGSAGRIEAGTKIGSYYIWKYAGITDNGRWLLYDKNDNVILSDKKTYDDKRYIGNAIPALMVSWDHTFTYKNLSLGINLRSWIDFDVFNTINMYYGLSEVAGQNVLRNAYIDNRHIKEVKQLCDYWLEDGTFLKIDAISLGYSLNMKKWQKYIDKIDLYLTVRNVACFTKYSGLNPEVNVNGLDPGYEWFNNIYPETRRYTVGMKIQF</sequence>
<dbReference type="EMBL" id="JAQNZF010000017">
    <property type="protein sequence ID" value="MDC2743365.1"/>
    <property type="molecule type" value="Genomic_DNA"/>
</dbReference>
<dbReference type="InterPro" id="IPR012910">
    <property type="entry name" value="Plug_dom"/>
</dbReference>
<evidence type="ECO:0000256" key="8">
    <source>
        <dbReference type="ARBA" id="ARBA00023136"/>
    </source>
</evidence>
<keyword evidence="9 10" id="KW-0998">Cell outer membrane</keyword>
<comment type="subcellular location">
    <subcellularLocation>
        <location evidence="1 10">Cell outer membrane</location>
        <topology evidence="1 10">Multi-pass membrane protein</topology>
    </subcellularLocation>
</comment>
<dbReference type="Proteomes" id="UP000183670">
    <property type="component" value="Unassembled WGS sequence"/>
</dbReference>
<dbReference type="EMBL" id="FMYE01000009">
    <property type="protein sequence ID" value="SDB76480.1"/>
    <property type="molecule type" value="Genomic_DNA"/>
</dbReference>
<reference evidence="15 18" key="2">
    <citation type="submission" date="2018-08" db="EMBL/GenBank/DDBJ databases">
        <title>A genome reference for cultivated species of the human gut microbiota.</title>
        <authorList>
            <person name="Zou Y."/>
            <person name="Xue W."/>
            <person name="Luo G."/>
        </authorList>
    </citation>
    <scope>NUCLEOTIDE SEQUENCE [LARGE SCALE GENOMIC DNA]</scope>
    <source>
        <strain evidence="15 18">AF04-46</strain>
    </source>
</reference>
<evidence type="ECO:0000313" key="17">
    <source>
        <dbReference type="Proteomes" id="UP000183670"/>
    </source>
</evidence>
<evidence type="ECO:0000256" key="5">
    <source>
        <dbReference type="ARBA" id="ARBA00022692"/>
    </source>
</evidence>
<dbReference type="Proteomes" id="UP001219389">
    <property type="component" value="Unassembled WGS sequence"/>
</dbReference>
<dbReference type="PROSITE" id="PS52016">
    <property type="entry name" value="TONB_DEPENDENT_REC_3"/>
    <property type="match status" value="1"/>
</dbReference>
<dbReference type="InterPro" id="IPR039426">
    <property type="entry name" value="TonB-dep_rcpt-like"/>
</dbReference>